<dbReference type="GO" id="GO:0008270">
    <property type="term" value="F:zinc ion binding"/>
    <property type="evidence" value="ECO:0007669"/>
    <property type="project" value="InterPro"/>
</dbReference>
<protein>
    <recommendedName>
        <fullName evidence="2">glutamate--tRNA ligase</fullName>
        <ecNumber evidence="2">6.1.1.17</ecNumber>
    </recommendedName>
    <alternativeName>
        <fullName evidence="8">Glutamyl-tRNA synthetase</fullName>
    </alternativeName>
</protein>
<proteinExistence type="inferred from homology"/>
<dbReference type="OrthoDB" id="428822at2759"/>
<dbReference type="InterPro" id="IPR020058">
    <property type="entry name" value="Glu/Gln-tRNA-synth_Ib_cat-dom"/>
</dbReference>
<dbReference type="GeneID" id="39736912"/>
<dbReference type="PRINTS" id="PR00987">
    <property type="entry name" value="TRNASYNTHGLU"/>
</dbReference>
<dbReference type="HAMAP" id="MF_00022">
    <property type="entry name" value="Glu_tRNA_synth_type1"/>
    <property type="match status" value="1"/>
</dbReference>
<evidence type="ECO:0000256" key="8">
    <source>
        <dbReference type="ARBA" id="ARBA00030865"/>
    </source>
</evidence>
<reference evidence="11 12" key="1">
    <citation type="submission" date="2015-04" db="EMBL/GenBank/DDBJ databases">
        <authorList>
            <consortium name="Pathogen Informatics"/>
        </authorList>
    </citation>
    <scope>NUCLEOTIDE SEQUENCE [LARGE SCALE GENOMIC DNA]</scope>
    <source>
        <strain evidence="11 12">SGS1</strain>
    </source>
</reference>
<dbReference type="PROSITE" id="PS00178">
    <property type="entry name" value="AA_TRNA_LIGASE_I"/>
    <property type="match status" value="1"/>
</dbReference>
<dbReference type="KEGG" id="prel:PRELSG_1113500"/>
<dbReference type="InterPro" id="IPR001412">
    <property type="entry name" value="aa-tRNA-synth_I_CS"/>
</dbReference>
<dbReference type="InterPro" id="IPR014729">
    <property type="entry name" value="Rossmann-like_a/b/a_fold"/>
</dbReference>
<keyword evidence="7 9" id="KW-0030">Aminoacyl-tRNA synthetase</keyword>
<dbReference type="NCBIfam" id="TIGR00464">
    <property type="entry name" value="gltX_bact"/>
    <property type="match status" value="1"/>
</dbReference>
<comment type="similarity">
    <text evidence="1">Belongs to the class-I aminoacyl-tRNA synthetase family. Glutamate--tRNA ligase type 1 subfamily.</text>
</comment>
<evidence type="ECO:0000259" key="10">
    <source>
        <dbReference type="Pfam" id="PF00749"/>
    </source>
</evidence>
<dbReference type="CDD" id="cd00808">
    <property type="entry name" value="GluRS_core"/>
    <property type="match status" value="1"/>
</dbReference>
<dbReference type="EMBL" id="LN835306">
    <property type="protein sequence ID" value="CRH00789.1"/>
    <property type="molecule type" value="Genomic_DNA"/>
</dbReference>
<evidence type="ECO:0000256" key="3">
    <source>
        <dbReference type="ARBA" id="ARBA00022598"/>
    </source>
</evidence>
<dbReference type="SUPFAM" id="SSF52374">
    <property type="entry name" value="Nucleotidylyl transferase"/>
    <property type="match status" value="1"/>
</dbReference>
<dbReference type="RefSeq" id="XP_028533792.1">
    <property type="nucleotide sequence ID" value="XM_028677398.1"/>
</dbReference>
<evidence type="ECO:0000256" key="1">
    <source>
        <dbReference type="ARBA" id="ARBA00007894"/>
    </source>
</evidence>
<dbReference type="PANTHER" id="PTHR43311">
    <property type="entry name" value="GLUTAMATE--TRNA LIGASE"/>
    <property type="match status" value="1"/>
</dbReference>
<dbReference type="InterPro" id="IPR049940">
    <property type="entry name" value="GluQ/Sye"/>
</dbReference>
<dbReference type="Pfam" id="PF00749">
    <property type="entry name" value="tRNA-synt_1c"/>
    <property type="match status" value="1"/>
</dbReference>
<dbReference type="GO" id="GO:0005739">
    <property type="term" value="C:mitochondrion"/>
    <property type="evidence" value="ECO:0007669"/>
    <property type="project" value="TreeGrafter"/>
</dbReference>
<gene>
    <name evidence="11" type="ORF">PRELSG_1113500</name>
</gene>
<evidence type="ECO:0000256" key="9">
    <source>
        <dbReference type="RuleBase" id="RU363037"/>
    </source>
</evidence>
<dbReference type="VEuPathDB" id="PlasmoDB:PRELSG_1113500"/>
<dbReference type="InterPro" id="IPR008925">
    <property type="entry name" value="aa_tRNA-synth_I_cd-bd_sf"/>
</dbReference>
<evidence type="ECO:0000256" key="2">
    <source>
        <dbReference type="ARBA" id="ARBA00012835"/>
    </source>
</evidence>
<organism evidence="11 12">
    <name type="scientific">Plasmodium relictum</name>
    <dbReference type="NCBI Taxonomy" id="85471"/>
    <lineage>
        <taxon>Eukaryota</taxon>
        <taxon>Sar</taxon>
        <taxon>Alveolata</taxon>
        <taxon>Apicomplexa</taxon>
        <taxon>Aconoidasida</taxon>
        <taxon>Haemosporida</taxon>
        <taxon>Plasmodiidae</taxon>
        <taxon>Plasmodium</taxon>
        <taxon>Plasmodium (Haemamoeba)</taxon>
    </lineage>
</organism>
<dbReference type="SUPFAM" id="SSF48163">
    <property type="entry name" value="An anticodon-binding domain of class I aminoacyl-tRNA synthetases"/>
    <property type="match status" value="1"/>
</dbReference>
<keyword evidence="3 9" id="KW-0436">Ligase</keyword>
<dbReference type="Proteomes" id="UP000220158">
    <property type="component" value="Chromosome 11"/>
</dbReference>
<dbReference type="InterPro" id="IPR033910">
    <property type="entry name" value="GluRS_core"/>
</dbReference>
<keyword evidence="6 9" id="KW-0648">Protein biosynthesis</keyword>
<dbReference type="Gene3D" id="3.40.50.620">
    <property type="entry name" value="HUPs"/>
    <property type="match status" value="1"/>
</dbReference>
<evidence type="ECO:0000256" key="4">
    <source>
        <dbReference type="ARBA" id="ARBA00022741"/>
    </source>
</evidence>
<dbReference type="GO" id="GO:0004818">
    <property type="term" value="F:glutamate-tRNA ligase activity"/>
    <property type="evidence" value="ECO:0007669"/>
    <property type="project" value="UniProtKB-EC"/>
</dbReference>
<dbReference type="GO" id="GO:0005524">
    <property type="term" value="F:ATP binding"/>
    <property type="evidence" value="ECO:0007669"/>
    <property type="project" value="UniProtKB-KW"/>
</dbReference>
<dbReference type="OMA" id="WMNKKYL"/>
<evidence type="ECO:0000256" key="7">
    <source>
        <dbReference type="ARBA" id="ARBA00023146"/>
    </source>
</evidence>
<dbReference type="InterPro" id="IPR004527">
    <property type="entry name" value="Glu-tRNA-ligase_bac/mito"/>
</dbReference>
<name>A0A1J1H8A3_PLARL</name>
<accession>A0A1J1H8A3</accession>
<keyword evidence="12" id="KW-1185">Reference proteome</keyword>
<evidence type="ECO:0000313" key="12">
    <source>
        <dbReference type="Proteomes" id="UP000220158"/>
    </source>
</evidence>
<dbReference type="InterPro" id="IPR000924">
    <property type="entry name" value="Glu/Gln-tRNA-synth"/>
</dbReference>
<dbReference type="PANTHER" id="PTHR43311:SF2">
    <property type="entry name" value="GLUTAMATE--TRNA LIGASE, MITOCHONDRIAL-RELATED"/>
    <property type="match status" value="1"/>
</dbReference>
<evidence type="ECO:0000313" key="11">
    <source>
        <dbReference type="EMBL" id="CRH00789.1"/>
    </source>
</evidence>
<dbReference type="GO" id="GO:0006424">
    <property type="term" value="P:glutamyl-tRNA aminoacylation"/>
    <property type="evidence" value="ECO:0007669"/>
    <property type="project" value="InterPro"/>
</dbReference>
<evidence type="ECO:0000256" key="5">
    <source>
        <dbReference type="ARBA" id="ARBA00022840"/>
    </source>
</evidence>
<dbReference type="AlphaFoldDB" id="A0A1J1H8A3"/>
<dbReference type="GO" id="GO:0000049">
    <property type="term" value="F:tRNA binding"/>
    <property type="evidence" value="ECO:0007669"/>
    <property type="project" value="InterPro"/>
</dbReference>
<dbReference type="EC" id="6.1.1.17" evidence="2"/>
<feature type="domain" description="Glutamyl/glutaminyl-tRNA synthetase class Ib catalytic" evidence="10">
    <location>
        <begin position="81"/>
        <end position="394"/>
    </location>
</feature>
<evidence type="ECO:0000256" key="6">
    <source>
        <dbReference type="ARBA" id="ARBA00022917"/>
    </source>
</evidence>
<sequence>MKFYFCLTIFIIINTIVIEANSFFHSLYIKQKDYCLNIFDNKKYELCFILKNNKKSILKYNKKHNLKNFDTKDEVPKIEPRLRFAPSPTGYLHIGGCRTFLYNYILSKQMKGVLILRFEDTDIKRNTRESLSEIINDLKWLRLNWDEGPDKGGLFGPYKQSEKVEVYRKIAHEFVKQGKAYFCFCSKNELNEKKEKAKMMKKKYTYDRKCRYLSDEIIKKYLEQNKLYTIRFKSPINRRIILKDILRNNITDVVNEDFIILRSNKLPTYNFSASVDDHLMKITHVIRGVEHISNTFKQILILESLNSNIPFYAHIPVITTPEKKKISKRNNECLIRSLRKGGFKQECVINYMATLGWGSISKKEFYTMDELIENFNIHLLNKSSVVFDIKKLKWMNKKYLLEQDIETYINEAEEYLINDKILKNGNKEFVELCINIFKNDVHTYAELQENILNVILYNYSENCIDKNDTILKNISVLLYYWFEKYENDDNLEYIFEKDFDLLIRDMIKNTKLKKKEILLKIRFLLTFQNRGIPFIFLTKIWISAKKNNIQNYFSLKRRILYIKEIYNI</sequence>
<keyword evidence="4 9" id="KW-0547">Nucleotide-binding</keyword>
<keyword evidence="5 9" id="KW-0067">ATP-binding</keyword>